<feature type="compositionally biased region" description="Polar residues" evidence="2">
    <location>
        <begin position="364"/>
        <end position="385"/>
    </location>
</feature>
<dbReference type="GO" id="GO:0003677">
    <property type="term" value="F:DNA binding"/>
    <property type="evidence" value="ECO:0007669"/>
    <property type="project" value="TreeGrafter"/>
</dbReference>
<feature type="compositionally biased region" description="Low complexity" evidence="2">
    <location>
        <begin position="285"/>
        <end position="299"/>
    </location>
</feature>
<keyword evidence="4" id="KW-1185">Reference proteome</keyword>
<sequence length="493" mass="53171">MSGPSNPLNPTFEGHIASTLDALVLFEACLSGRLNHVPRRPHDRERQDLIKSGNIFIYEEHASGIKRWTDGVSWSPSRILGNFLIYRELEKPFPPGEKKRALKKKKGPAGGTGKTQTSSRSSISAFSLACTDASASKDAERALIGSLIDSYPFKDNGLIKKTISITHQGVPHHMVSYYNVGDVVSGRLIPPTRHPGTQGIIPRTELIMSQNFRAPIDEVEFGLDERGGSTALLAALPNIQDFGGGAPAISQQRAMTLPSFQPLPMSSAYGTPTYGYNPNHHYTPTMPSSMPPTMSQPLSSPMPPPPSMHHSTSSSRPSVSTPITSNSSHMSYATQQQGNYSLDAQKAARFSSDSSLVHAFPRNMPTQNPSRRSSIFDVSQSSDMSPLSLGPIPGGRQSSGGNAFVRQASYFLPSSSDAMSTSENSVFSHHRPVKAEADLPPVDGGGPQNYGLDDNNSTWAFEGMDGSHAHHYFNQPDEHTASWHGGPNGVGHS</sequence>
<comment type="similarity">
    <text evidence="1">Belongs to the MIT1/WOR1 family.</text>
</comment>
<dbReference type="AlphaFoldDB" id="A0A9P7MJE4"/>
<dbReference type="Proteomes" id="UP000706124">
    <property type="component" value="Unassembled WGS sequence"/>
</dbReference>
<dbReference type="OrthoDB" id="5319641at2759"/>
<protein>
    <submittedName>
        <fullName evidence="3">Uncharacterized protein</fullName>
    </submittedName>
</protein>
<gene>
    <name evidence="3" type="ORF">E4U60_002633</name>
</gene>
<evidence type="ECO:0000313" key="4">
    <source>
        <dbReference type="Proteomes" id="UP000706124"/>
    </source>
</evidence>
<accession>A0A9P7MJE4</accession>
<organism evidence="3 4">
    <name type="scientific">Claviceps pazoutovae</name>
    <dbReference type="NCBI Taxonomy" id="1649127"/>
    <lineage>
        <taxon>Eukaryota</taxon>
        <taxon>Fungi</taxon>
        <taxon>Dikarya</taxon>
        <taxon>Ascomycota</taxon>
        <taxon>Pezizomycotina</taxon>
        <taxon>Sordariomycetes</taxon>
        <taxon>Hypocreomycetidae</taxon>
        <taxon>Hypocreales</taxon>
        <taxon>Clavicipitaceae</taxon>
        <taxon>Claviceps</taxon>
    </lineage>
</organism>
<feature type="region of interest" description="Disordered" evidence="2">
    <location>
        <begin position="470"/>
        <end position="493"/>
    </location>
</feature>
<dbReference type="Pfam" id="PF09729">
    <property type="entry name" value="Gti1_Pac2"/>
    <property type="match status" value="1"/>
</dbReference>
<comment type="caution">
    <text evidence="3">The sequence shown here is derived from an EMBL/GenBank/DDBJ whole genome shotgun (WGS) entry which is preliminary data.</text>
</comment>
<dbReference type="PANTHER" id="PTHR28027:SF2">
    <property type="entry name" value="TRANSCRIPTIONAL REGULATOR MIT1"/>
    <property type="match status" value="1"/>
</dbReference>
<dbReference type="EMBL" id="SRPO01000022">
    <property type="protein sequence ID" value="KAG5947856.1"/>
    <property type="molecule type" value="Genomic_DNA"/>
</dbReference>
<feature type="region of interest" description="Disordered" evidence="2">
    <location>
        <begin position="285"/>
        <end position="333"/>
    </location>
</feature>
<feature type="region of interest" description="Disordered" evidence="2">
    <location>
        <begin position="96"/>
        <end position="118"/>
    </location>
</feature>
<reference evidence="3 4" key="1">
    <citation type="journal article" date="2020" name="bioRxiv">
        <title>Whole genome comparisons of ergot fungi reveals the divergence and evolution of species within the genus Claviceps are the result of varying mechanisms driving genome evolution and host range expansion.</title>
        <authorList>
            <person name="Wyka S.A."/>
            <person name="Mondo S.J."/>
            <person name="Liu M."/>
            <person name="Dettman J."/>
            <person name="Nalam V."/>
            <person name="Broders K.D."/>
        </authorList>
    </citation>
    <scope>NUCLEOTIDE SEQUENCE [LARGE SCALE GENOMIC DNA]</scope>
    <source>
        <strain evidence="3 4">CCC 1485</strain>
    </source>
</reference>
<feature type="compositionally biased region" description="Low complexity" evidence="2">
    <location>
        <begin position="308"/>
        <end position="322"/>
    </location>
</feature>
<dbReference type="InterPro" id="IPR018608">
    <property type="entry name" value="Gti1/Pac2"/>
</dbReference>
<evidence type="ECO:0000256" key="2">
    <source>
        <dbReference type="SAM" id="MobiDB-lite"/>
    </source>
</evidence>
<dbReference type="PANTHER" id="PTHR28027">
    <property type="entry name" value="TRANSCRIPTIONAL REGULATOR MIT1"/>
    <property type="match status" value="1"/>
</dbReference>
<evidence type="ECO:0000256" key="1">
    <source>
        <dbReference type="ARBA" id="ARBA00008359"/>
    </source>
</evidence>
<feature type="region of interest" description="Disordered" evidence="2">
    <location>
        <begin position="359"/>
        <end position="386"/>
    </location>
</feature>
<evidence type="ECO:0000313" key="3">
    <source>
        <dbReference type="EMBL" id="KAG5947856.1"/>
    </source>
</evidence>
<proteinExistence type="inferred from homology"/>
<feature type="compositionally biased region" description="Polar residues" evidence="2">
    <location>
        <begin position="323"/>
        <end position="333"/>
    </location>
</feature>
<name>A0A9P7MJE4_9HYPO</name>